<comment type="similarity">
    <text evidence="1">Belongs to the NAD(P)-dependent epimerase/dehydratase family.</text>
</comment>
<dbReference type="Gene3D" id="3.90.25.10">
    <property type="entry name" value="UDP-galactose 4-epimerase, domain 1"/>
    <property type="match status" value="1"/>
</dbReference>
<dbReference type="SUPFAM" id="SSF51735">
    <property type="entry name" value="NAD(P)-binding Rossmann-fold domains"/>
    <property type="match status" value="1"/>
</dbReference>
<feature type="domain" description="NAD-dependent epimerase/dehydratase" evidence="2">
    <location>
        <begin position="12"/>
        <end position="239"/>
    </location>
</feature>
<name>A0ABS4FRD2_9BACL</name>
<accession>A0ABS4FRD2</accession>
<dbReference type="InterPro" id="IPR001509">
    <property type="entry name" value="Epimerase_deHydtase"/>
</dbReference>
<evidence type="ECO:0000256" key="1">
    <source>
        <dbReference type="ARBA" id="ARBA00007637"/>
    </source>
</evidence>
<gene>
    <name evidence="3" type="ORF">J2Z32_001726</name>
</gene>
<sequence>MDAQNFLSSKTILITGASGFTGGHACNYFAGELGMQVFALVRKPINTTGIPQNIQSNIHYIFCDLGDLEGLRALMKEIKPRYVLHLGGKNSVPESWDNPLIYMQTNVQYTFHLLDALRSIPESRVLVAGSSLSGDLSRIHQSAHPYGLSKGLQKMAVLCWHRWFQQDVVVVEPSNLIGPGPSTGFCSLLGKYIVSYEQGIEVPPFQISSRGDERDFLDVRDAVAGYAFLLLHGKSGEEYGVSSGKTRTLEEIAKLMLGMTDYQIPIFWGNKEGTKAVQNFPQPSFIRNLGWTPRIPLAQSLQDIIDDFRTRGGVK</sequence>
<dbReference type="PANTHER" id="PTHR43000">
    <property type="entry name" value="DTDP-D-GLUCOSE 4,6-DEHYDRATASE-RELATED"/>
    <property type="match status" value="1"/>
</dbReference>
<proteinExistence type="inferred from homology"/>
<dbReference type="EC" id="1.1.1.281" evidence="3"/>
<dbReference type="Proteomes" id="UP001519272">
    <property type="component" value="Unassembled WGS sequence"/>
</dbReference>
<dbReference type="InterPro" id="IPR036291">
    <property type="entry name" value="NAD(P)-bd_dom_sf"/>
</dbReference>
<protein>
    <submittedName>
        <fullName evidence="3">GDP-4-dehydro-6-deoxy-D-mannose reductase</fullName>
        <ecNumber evidence="3">1.1.1.281</ecNumber>
    </submittedName>
</protein>
<dbReference type="Pfam" id="PF01370">
    <property type="entry name" value="Epimerase"/>
    <property type="match status" value="1"/>
</dbReference>
<reference evidence="3 4" key="1">
    <citation type="submission" date="2021-03" db="EMBL/GenBank/DDBJ databases">
        <title>Genomic Encyclopedia of Type Strains, Phase IV (KMG-IV): sequencing the most valuable type-strain genomes for metagenomic binning, comparative biology and taxonomic classification.</title>
        <authorList>
            <person name="Goeker M."/>
        </authorList>
    </citation>
    <scope>NUCLEOTIDE SEQUENCE [LARGE SCALE GENOMIC DNA]</scope>
    <source>
        <strain evidence="3 4">DSM 14349</strain>
    </source>
</reference>
<keyword evidence="4" id="KW-1185">Reference proteome</keyword>
<comment type="caution">
    <text evidence="3">The sequence shown here is derived from an EMBL/GenBank/DDBJ whole genome shotgun (WGS) entry which is preliminary data.</text>
</comment>
<keyword evidence="3" id="KW-0560">Oxidoreductase</keyword>
<dbReference type="GO" id="GO:0033705">
    <property type="term" value="F:GDP-4-dehydro-6-deoxy-D-mannose reductase activity"/>
    <property type="evidence" value="ECO:0007669"/>
    <property type="project" value="UniProtKB-EC"/>
</dbReference>
<dbReference type="EMBL" id="JAGGKG010000006">
    <property type="protein sequence ID" value="MBP1905101.1"/>
    <property type="molecule type" value="Genomic_DNA"/>
</dbReference>
<evidence type="ECO:0000259" key="2">
    <source>
        <dbReference type="Pfam" id="PF01370"/>
    </source>
</evidence>
<dbReference type="RefSeq" id="WP_210088733.1">
    <property type="nucleotide sequence ID" value="NZ_JAGGKG010000006.1"/>
</dbReference>
<dbReference type="Gene3D" id="3.40.50.720">
    <property type="entry name" value="NAD(P)-binding Rossmann-like Domain"/>
    <property type="match status" value="1"/>
</dbReference>
<evidence type="ECO:0000313" key="3">
    <source>
        <dbReference type="EMBL" id="MBP1905101.1"/>
    </source>
</evidence>
<evidence type="ECO:0000313" key="4">
    <source>
        <dbReference type="Proteomes" id="UP001519272"/>
    </source>
</evidence>
<organism evidence="3 4">
    <name type="scientific">Paenibacillus turicensis</name>
    <dbReference type="NCBI Taxonomy" id="160487"/>
    <lineage>
        <taxon>Bacteria</taxon>
        <taxon>Bacillati</taxon>
        <taxon>Bacillota</taxon>
        <taxon>Bacilli</taxon>
        <taxon>Bacillales</taxon>
        <taxon>Paenibacillaceae</taxon>
        <taxon>Paenibacillus</taxon>
    </lineage>
</organism>